<organism evidence="1 2">
    <name type="scientific">Ensete ventricosum</name>
    <name type="common">Abyssinian banana</name>
    <name type="synonym">Musa ensete</name>
    <dbReference type="NCBI Taxonomy" id="4639"/>
    <lineage>
        <taxon>Eukaryota</taxon>
        <taxon>Viridiplantae</taxon>
        <taxon>Streptophyta</taxon>
        <taxon>Embryophyta</taxon>
        <taxon>Tracheophyta</taxon>
        <taxon>Spermatophyta</taxon>
        <taxon>Magnoliopsida</taxon>
        <taxon>Liliopsida</taxon>
        <taxon>Zingiberales</taxon>
        <taxon>Musaceae</taxon>
        <taxon>Ensete</taxon>
    </lineage>
</organism>
<evidence type="ECO:0000313" key="1">
    <source>
        <dbReference type="EMBL" id="RRT70605.1"/>
    </source>
</evidence>
<comment type="caution">
    <text evidence="1">The sequence shown here is derived from an EMBL/GenBank/DDBJ whole genome shotgun (WGS) entry which is preliminary data.</text>
</comment>
<protein>
    <submittedName>
        <fullName evidence="1">Uncharacterized protein</fullName>
    </submittedName>
</protein>
<dbReference type="Proteomes" id="UP000287651">
    <property type="component" value="Unassembled WGS sequence"/>
</dbReference>
<reference evidence="1 2" key="1">
    <citation type="journal article" date="2014" name="Agronomy (Basel)">
        <title>A Draft Genome Sequence for Ensete ventricosum, the Drought-Tolerant Tree Against Hunger.</title>
        <authorList>
            <person name="Harrison J."/>
            <person name="Moore K.A."/>
            <person name="Paszkiewicz K."/>
            <person name="Jones T."/>
            <person name="Grant M."/>
            <person name="Ambacheew D."/>
            <person name="Muzemil S."/>
            <person name="Studholme D.J."/>
        </authorList>
    </citation>
    <scope>NUCLEOTIDE SEQUENCE [LARGE SCALE GENOMIC DNA]</scope>
</reference>
<evidence type="ECO:0000313" key="2">
    <source>
        <dbReference type="Proteomes" id="UP000287651"/>
    </source>
</evidence>
<dbReference type="EMBL" id="AMZH03003958">
    <property type="protein sequence ID" value="RRT70605.1"/>
    <property type="molecule type" value="Genomic_DNA"/>
</dbReference>
<sequence length="77" mass="9042">MKKRDGHKLYAKVEFRSIFGAPSQKFKILAIPDVLAHGKSYEHGFTKISDDHKFCTKSRAESSFNRFFVHHLRNLKY</sequence>
<gene>
    <name evidence="1" type="ORF">B296_00014075</name>
</gene>
<dbReference type="AlphaFoldDB" id="A0A427A2Y4"/>
<name>A0A427A2Y4_ENSVE</name>
<proteinExistence type="predicted"/>
<accession>A0A427A2Y4</accession>